<dbReference type="AlphaFoldDB" id="A0A438H524"/>
<proteinExistence type="predicted"/>
<comment type="caution">
    <text evidence="2">The sequence shown here is derived from an EMBL/GenBank/DDBJ whole genome shotgun (WGS) entry which is preliminary data.</text>
</comment>
<accession>A0A438H524</accession>
<dbReference type="InterPro" id="IPR033347">
    <property type="entry name" value="Di19"/>
</dbReference>
<evidence type="ECO:0000313" key="3">
    <source>
        <dbReference type="Proteomes" id="UP000288805"/>
    </source>
</evidence>
<dbReference type="InterPro" id="IPR008598">
    <property type="entry name" value="Di19_Zn-bd"/>
</dbReference>
<feature type="domain" description="Di19 zinc-binding" evidence="1">
    <location>
        <begin position="40"/>
        <end position="71"/>
    </location>
</feature>
<evidence type="ECO:0000259" key="1">
    <source>
        <dbReference type="Pfam" id="PF05605"/>
    </source>
</evidence>
<dbReference type="EMBL" id="QGNW01000282">
    <property type="protein sequence ID" value="RVW79381.1"/>
    <property type="molecule type" value="Genomic_DNA"/>
</dbReference>
<name>A0A438H524_VITVI</name>
<dbReference type="PANTHER" id="PTHR31875:SF6">
    <property type="entry name" value="PROTEIN DEHYDRATION-INDUCED 19"/>
    <property type="match status" value="1"/>
</dbReference>
<organism evidence="2 3">
    <name type="scientific">Vitis vinifera</name>
    <name type="common">Grape</name>
    <dbReference type="NCBI Taxonomy" id="29760"/>
    <lineage>
        <taxon>Eukaryota</taxon>
        <taxon>Viridiplantae</taxon>
        <taxon>Streptophyta</taxon>
        <taxon>Embryophyta</taxon>
        <taxon>Tracheophyta</taxon>
        <taxon>Spermatophyta</taxon>
        <taxon>Magnoliopsida</taxon>
        <taxon>eudicotyledons</taxon>
        <taxon>Gunneridae</taxon>
        <taxon>Pentapetalae</taxon>
        <taxon>rosids</taxon>
        <taxon>Vitales</taxon>
        <taxon>Vitaceae</taxon>
        <taxon>Viteae</taxon>
        <taxon>Vitis</taxon>
    </lineage>
</organism>
<protein>
    <submittedName>
        <fullName evidence="2">Protein dehydration-induced 19-like 4</fullName>
    </submittedName>
</protein>
<dbReference type="Pfam" id="PF05605">
    <property type="entry name" value="zf-Di19"/>
    <property type="match status" value="1"/>
</dbReference>
<sequence length="114" mass="13148">MDSDHWSSRLAVAKRQYMLHQTNKSHSDRLCIDDLEVEDDIPCPYCYEDHDIASLCSHLEDEHSFESRVAVRGPLDFIGGSVYKLHGLPCCCLMQWILCYAEICDLEGHLPGWY</sequence>
<gene>
    <name evidence="2" type="primary">DI19-4_2</name>
    <name evidence="2" type="ORF">CK203_040840</name>
</gene>
<dbReference type="PANTHER" id="PTHR31875">
    <property type="entry name" value="PROTEIN DEHYDRATION-INDUCED 19"/>
    <property type="match status" value="1"/>
</dbReference>
<reference evidence="2 3" key="1">
    <citation type="journal article" date="2018" name="PLoS Genet.">
        <title>Population sequencing reveals clonal diversity and ancestral inbreeding in the grapevine cultivar Chardonnay.</title>
        <authorList>
            <person name="Roach M.J."/>
            <person name="Johnson D.L."/>
            <person name="Bohlmann J."/>
            <person name="van Vuuren H.J."/>
            <person name="Jones S.J."/>
            <person name="Pretorius I.S."/>
            <person name="Schmidt S.A."/>
            <person name="Borneman A.R."/>
        </authorList>
    </citation>
    <scope>NUCLEOTIDE SEQUENCE [LARGE SCALE GENOMIC DNA]</scope>
    <source>
        <strain evidence="3">cv. Chardonnay</strain>
        <tissue evidence="2">Leaf</tissue>
    </source>
</reference>
<evidence type="ECO:0000313" key="2">
    <source>
        <dbReference type="EMBL" id="RVW79381.1"/>
    </source>
</evidence>
<dbReference type="Proteomes" id="UP000288805">
    <property type="component" value="Unassembled WGS sequence"/>
</dbReference>